<dbReference type="GO" id="GO:0016829">
    <property type="term" value="F:lyase activity"/>
    <property type="evidence" value="ECO:0007669"/>
    <property type="project" value="UniProtKB-KW"/>
</dbReference>
<evidence type="ECO:0000256" key="2">
    <source>
        <dbReference type="ARBA" id="ARBA00009667"/>
    </source>
</evidence>
<gene>
    <name evidence="15" type="ORF">FHS89_000550</name>
</gene>
<dbReference type="GO" id="GO:0000105">
    <property type="term" value="P:L-histidine biosynthetic process"/>
    <property type="evidence" value="ECO:0007669"/>
    <property type="project" value="UniProtKB-UniPathway"/>
</dbReference>
<dbReference type="EMBL" id="JACIJS010000001">
    <property type="protein sequence ID" value="MBB5514552.1"/>
    <property type="molecule type" value="Genomic_DNA"/>
</dbReference>
<evidence type="ECO:0000256" key="4">
    <source>
        <dbReference type="ARBA" id="ARBA00012809"/>
    </source>
</evidence>
<evidence type="ECO:0000256" key="5">
    <source>
        <dbReference type="ARBA" id="ARBA00016318"/>
    </source>
</evidence>
<evidence type="ECO:0000313" key="16">
    <source>
        <dbReference type="Proteomes" id="UP000553766"/>
    </source>
</evidence>
<dbReference type="Proteomes" id="UP000553766">
    <property type="component" value="Unassembled WGS sequence"/>
</dbReference>
<name>A0A840WLM2_9RHOB</name>
<comment type="catalytic activity">
    <reaction evidence="13">
        <text>5-[(5-phospho-1-deoxy-D-ribulos-1-ylimino)methylamino]-1-(5-phospho-beta-D-ribosyl)imidazole-4-carboxamide + L-glutamine = D-erythro-1-(imidazol-4-yl)glycerol 3-phosphate + 5-amino-1-(5-phospho-beta-D-ribosyl)imidazole-4-carboxamide + L-glutamate + H(+)</text>
        <dbReference type="Rhea" id="RHEA:24793"/>
        <dbReference type="ChEBI" id="CHEBI:15378"/>
        <dbReference type="ChEBI" id="CHEBI:29985"/>
        <dbReference type="ChEBI" id="CHEBI:58278"/>
        <dbReference type="ChEBI" id="CHEBI:58359"/>
        <dbReference type="ChEBI" id="CHEBI:58475"/>
        <dbReference type="ChEBI" id="CHEBI:58525"/>
        <dbReference type="EC" id="4.3.2.10"/>
    </reaction>
</comment>
<dbReference type="EC" id="4.3.2.10" evidence="4"/>
<dbReference type="InterPro" id="IPR011060">
    <property type="entry name" value="RibuloseP-bd_barrel"/>
</dbReference>
<comment type="pathway">
    <text evidence="1">Amino-acid biosynthesis; L-histidine biosynthesis; L-histidine from 5-phospho-alpha-D-ribose 1-diphosphate: step 5/9.</text>
</comment>
<evidence type="ECO:0000256" key="12">
    <source>
        <dbReference type="ARBA" id="ARBA00032401"/>
    </source>
</evidence>
<evidence type="ECO:0000256" key="9">
    <source>
        <dbReference type="ARBA" id="ARBA00025475"/>
    </source>
</evidence>
<accession>A0A840WLM2</accession>
<evidence type="ECO:0000256" key="11">
    <source>
        <dbReference type="ARBA" id="ARBA00031409"/>
    </source>
</evidence>
<organism evidence="15 16">
    <name type="scientific">Rubricella aquisinus</name>
    <dbReference type="NCBI Taxonomy" id="2028108"/>
    <lineage>
        <taxon>Bacteria</taxon>
        <taxon>Pseudomonadati</taxon>
        <taxon>Pseudomonadota</taxon>
        <taxon>Alphaproteobacteria</taxon>
        <taxon>Rhodobacterales</taxon>
        <taxon>Paracoccaceae</taxon>
        <taxon>Rubricella</taxon>
    </lineage>
</organism>
<keyword evidence="6 14" id="KW-0028">Amino-acid biosynthesis</keyword>
<dbReference type="PANTHER" id="PTHR21235">
    <property type="entry name" value="IMIDAZOLE GLYCEROL PHOSPHATE SYNTHASE SUBUNIT HISF/H IGP SYNTHASE SUBUNIT HISF/H"/>
    <property type="match status" value="1"/>
</dbReference>
<sequence length="253" mass="27331">MLRTRVIPALLLHGKSLVKTERFGKYQYIGDPANTVRIFNELEVDELSFLDIKAARTRSGPDFDVLRDIATECFMPLSYGGGIDSLEMAKRVFDTGFEKIILNTAAYANPALITEIANVYGAQAVVVSVDVKKHLWKGMQLVSHGGKRWQSTTPVDWARQMEELGAGELLVTAVDREGTWSGFDIPLIQEINSAVSIPVIAHGGAAGPVDIAKAVHEGGASAVALGASVVFQKKGMGVLVNFPSPETLRKVLP</sequence>
<evidence type="ECO:0000256" key="1">
    <source>
        <dbReference type="ARBA" id="ARBA00005091"/>
    </source>
</evidence>
<evidence type="ECO:0000256" key="13">
    <source>
        <dbReference type="ARBA" id="ARBA00047838"/>
    </source>
</evidence>
<dbReference type="Gene3D" id="3.20.20.70">
    <property type="entry name" value="Aldolase class I"/>
    <property type="match status" value="1"/>
</dbReference>
<protein>
    <recommendedName>
        <fullName evidence="5">Imidazole glycerol phosphate synthase subunit HisF</fullName>
        <ecNumber evidence="4">4.3.2.10</ecNumber>
    </recommendedName>
    <alternativeName>
        <fullName evidence="10">IGP synthase cyclase subunit</fullName>
    </alternativeName>
    <alternativeName>
        <fullName evidence="11">IGP synthase subunit HisF</fullName>
    </alternativeName>
    <alternativeName>
        <fullName evidence="12">ImGP synthase subunit HisF</fullName>
    </alternativeName>
</protein>
<keyword evidence="8 15" id="KW-0456">Lyase</keyword>
<dbReference type="InterPro" id="IPR013785">
    <property type="entry name" value="Aldolase_TIM"/>
</dbReference>
<dbReference type="GO" id="GO:0000107">
    <property type="term" value="F:imidazoleglycerol-phosphate synthase activity"/>
    <property type="evidence" value="ECO:0007669"/>
    <property type="project" value="InterPro"/>
</dbReference>
<dbReference type="Pfam" id="PF00977">
    <property type="entry name" value="His_biosynth"/>
    <property type="match status" value="1"/>
</dbReference>
<comment type="subunit">
    <text evidence="3">Heterodimer of HisH and HisF.</text>
</comment>
<dbReference type="PANTHER" id="PTHR21235:SF2">
    <property type="entry name" value="IMIDAZOLE GLYCEROL PHOSPHATE SYNTHASE HISHF"/>
    <property type="match status" value="1"/>
</dbReference>
<dbReference type="AlphaFoldDB" id="A0A840WLM2"/>
<evidence type="ECO:0000256" key="14">
    <source>
        <dbReference type="RuleBase" id="RU003657"/>
    </source>
</evidence>
<evidence type="ECO:0000256" key="6">
    <source>
        <dbReference type="ARBA" id="ARBA00022605"/>
    </source>
</evidence>
<dbReference type="InterPro" id="IPR006062">
    <property type="entry name" value="His_biosynth"/>
</dbReference>
<comment type="caution">
    <text evidence="15">The sequence shown here is derived from an EMBL/GenBank/DDBJ whole genome shotgun (WGS) entry which is preliminary data.</text>
</comment>
<dbReference type="SUPFAM" id="SSF51366">
    <property type="entry name" value="Ribulose-phoshate binding barrel"/>
    <property type="match status" value="1"/>
</dbReference>
<keyword evidence="7 14" id="KW-0368">Histidine biosynthesis</keyword>
<dbReference type="InterPro" id="IPR050064">
    <property type="entry name" value="IGPS_HisA/HisF"/>
</dbReference>
<keyword evidence="16" id="KW-1185">Reference proteome</keyword>
<dbReference type="RefSeq" id="WP_184008224.1">
    <property type="nucleotide sequence ID" value="NZ_JACIJS010000001.1"/>
</dbReference>
<evidence type="ECO:0000256" key="3">
    <source>
        <dbReference type="ARBA" id="ARBA00011152"/>
    </source>
</evidence>
<comment type="function">
    <text evidence="9">IGPS catalyzes the conversion of PRFAR and glutamine to IGP, AICAR and glutamate. The HisF subunit catalyzes the cyclization activity that produces IGP and AICAR from PRFAR using the ammonia provided by the HisH subunit.</text>
</comment>
<dbReference type="CDD" id="cd04731">
    <property type="entry name" value="HisF"/>
    <property type="match status" value="1"/>
</dbReference>
<evidence type="ECO:0000256" key="8">
    <source>
        <dbReference type="ARBA" id="ARBA00023239"/>
    </source>
</evidence>
<reference evidence="15 16" key="1">
    <citation type="submission" date="2020-08" db="EMBL/GenBank/DDBJ databases">
        <title>Genomic Encyclopedia of Type Strains, Phase IV (KMG-IV): sequencing the most valuable type-strain genomes for metagenomic binning, comparative biology and taxonomic classification.</title>
        <authorList>
            <person name="Goeker M."/>
        </authorList>
    </citation>
    <scope>NUCLEOTIDE SEQUENCE [LARGE SCALE GENOMIC DNA]</scope>
    <source>
        <strain evidence="15 16">DSM 103377</strain>
    </source>
</reference>
<dbReference type="UniPathway" id="UPA00031">
    <property type="reaction ID" value="UER00010"/>
</dbReference>
<evidence type="ECO:0000256" key="7">
    <source>
        <dbReference type="ARBA" id="ARBA00023102"/>
    </source>
</evidence>
<evidence type="ECO:0000313" key="15">
    <source>
        <dbReference type="EMBL" id="MBB5514552.1"/>
    </source>
</evidence>
<proteinExistence type="inferred from homology"/>
<evidence type="ECO:0000256" key="10">
    <source>
        <dbReference type="ARBA" id="ARBA00030264"/>
    </source>
</evidence>
<comment type="similarity">
    <text evidence="2 14">Belongs to the HisA/HisF family.</text>
</comment>
<dbReference type="InterPro" id="IPR004651">
    <property type="entry name" value="HisF"/>
</dbReference>
<dbReference type="NCBIfam" id="NF038364">
    <property type="entry name" value="AglZ_HisF2_fam"/>
    <property type="match status" value="1"/>
</dbReference>